<sequence length="41" mass="4766">MVLSRFYVGFCFIEMASALLLLIARRLQQLTGSKELRKYKA</sequence>
<evidence type="ECO:0000313" key="3">
    <source>
        <dbReference type="Proteomes" id="UP001283361"/>
    </source>
</evidence>
<organism evidence="2 3">
    <name type="scientific">Elysia crispata</name>
    <name type="common">lettuce slug</name>
    <dbReference type="NCBI Taxonomy" id="231223"/>
    <lineage>
        <taxon>Eukaryota</taxon>
        <taxon>Metazoa</taxon>
        <taxon>Spiralia</taxon>
        <taxon>Lophotrochozoa</taxon>
        <taxon>Mollusca</taxon>
        <taxon>Gastropoda</taxon>
        <taxon>Heterobranchia</taxon>
        <taxon>Euthyneura</taxon>
        <taxon>Panpulmonata</taxon>
        <taxon>Sacoglossa</taxon>
        <taxon>Placobranchoidea</taxon>
        <taxon>Plakobranchidae</taxon>
        <taxon>Elysia</taxon>
    </lineage>
</organism>
<evidence type="ECO:0000256" key="1">
    <source>
        <dbReference type="SAM" id="Phobius"/>
    </source>
</evidence>
<keyword evidence="1" id="KW-1133">Transmembrane helix</keyword>
<dbReference type="Proteomes" id="UP001283361">
    <property type="component" value="Unassembled WGS sequence"/>
</dbReference>
<protein>
    <submittedName>
        <fullName evidence="2">Uncharacterized protein</fullName>
    </submittedName>
</protein>
<comment type="caution">
    <text evidence="2">The sequence shown here is derived from an EMBL/GenBank/DDBJ whole genome shotgun (WGS) entry which is preliminary data.</text>
</comment>
<keyword evidence="3" id="KW-1185">Reference proteome</keyword>
<keyword evidence="1" id="KW-0472">Membrane</keyword>
<proteinExistence type="predicted"/>
<reference evidence="2" key="1">
    <citation type="journal article" date="2023" name="G3 (Bethesda)">
        <title>A reference genome for the long-term kleptoplast-retaining sea slug Elysia crispata morphotype clarki.</title>
        <authorList>
            <person name="Eastman K.E."/>
            <person name="Pendleton A.L."/>
            <person name="Shaikh M.A."/>
            <person name="Suttiyut T."/>
            <person name="Ogas R."/>
            <person name="Tomko P."/>
            <person name="Gavelis G."/>
            <person name="Widhalm J.R."/>
            <person name="Wisecaver J.H."/>
        </authorList>
    </citation>
    <scope>NUCLEOTIDE SEQUENCE</scope>
    <source>
        <strain evidence="2">ECLA1</strain>
    </source>
</reference>
<accession>A0AAE0Y1Z0</accession>
<evidence type="ECO:0000313" key="2">
    <source>
        <dbReference type="EMBL" id="KAK3729551.1"/>
    </source>
</evidence>
<dbReference type="AlphaFoldDB" id="A0AAE0Y1Z0"/>
<keyword evidence="1" id="KW-0812">Transmembrane</keyword>
<dbReference type="EMBL" id="JAWDGP010007140">
    <property type="protein sequence ID" value="KAK3729551.1"/>
    <property type="molecule type" value="Genomic_DNA"/>
</dbReference>
<name>A0AAE0Y1Z0_9GAST</name>
<feature type="transmembrane region" description="Helical" evidence="1">
    <location>
        <begin position="6"/>
        <end position="24"/>
    </location>
</feature>
<gene>
    <name evidence="2" type="ORF">RRG08_044066</name>
</gene>